<dbReference type="InterPro" id="IPR036390">
    <property type="entry name" value="WH_DNA-bd_sf"/>
</dbReference>
<dbReference type="SUPFAM" id="SSF46785">
    <property type="entry name" value="Winged helix' DNA-binding domain"/>
    <property type="match status" value="1"/>
</dbReference>
<protein>
    <submittedName>
        <fullName evidence="5">GntR family transcriptional regulator</fullName>
    </submittedName>
</protein>
<evidence type="ECO:0000313" key="5">
    <source>
        <dbReference type="EMBL" id="NMD85467.1"/>
    </source>
</evidence>
<dbReference type="GO" id="GO:0003677">
    <property type="term" value="F:DNA binding"/>
    <property type="evidence" value="ECO:0007669"/>
    <property type="project" value="UniProtKB-KW"/>
</dbReference>
<name>A0A848ATM1_9BACT</name>
<dbReference type="SUPFAM" id="SSF53822">
    <property type="entry name" value="Periplasmic binding protein-like I"/>
    <property type="match status" value="1"/>
</dbReference>
<keyword evidence="3" id="KW-0804">Transcription</keyword>
<accession>A0A848ATM1</accession>
<evidence type="ECO:0000256" key="3">
    <source>
        <dbReference type="ARBA" id="ARBA00023163"/>
    </source>
</evidence>
<evidence type="ECO:0000259" key="4">
    <source>
        <dbReference type="PROSITE" id="PS50949"/>
    </source>
</evidence>
<dbReference type="GO" id="GO:0003700">
    <property type="term" value="F:DNA-binding transcription factor activity"/>
    <property type="evidence" value="ECO:0007669"/>
    <property type="project" value="InterPro"/>
</dbReference>
<keyword evidence="1" id="KW-0805">Transcription regulation</keyword>
<dbReference type="InterPro" id="IPR028082">
    <property type="entry name" value="Peripla_BP_I"/>
</dbReference>
<comment type="caution">
    <text evidence="5">The sequence shown here is derived from an EMBL/GenBank/DDBJ whole genome shotgun (WGS) entry which is preliminary data.</text>
</comment>
<organism evidence="5 6">
    <name type="scientific">Victivallis vadensis</name>
    <dbReference type="NCBI Taxonomy" id="172901"/>
    <lineage>
        <taxon>Bacteria</taxon>
        <taxon>Pseudomonadati</taxon>
        <taxon>Lentisphaerota</taxon>
        <taxon>Lentisphaeria</taxon>
        <taxon>Victivallales</taxon>
        <taxon>Victivallaceae</taxon>
        <taxon>Victivallis</taxon>
    </lineage>
</organism>
<dbReference type="InterPro" id="IPR036388">
    <property type="entry name" value="WH-like_DNA-bd_sf"/>
</dbReference>
<proteinExistence type="predicted"/>
<dbReference type="Pfam" id="PF00392">
    <property type="entry name" value="GntR"/>
    <property type="match status" value="1"/>
</dbReference>
<dbReference type="InterPro" id="IPR000524">
    <property type="entry name" value="Tscrpt_reg_HTH_GntR"/>
</dbReference>
<dbReference type="EMBL" id="JABAEW010000003">
    <property type="protein sequence ID" value="NMD85467.1"/>
    <property type="molecule type" value="Genomic_DNA"/>
</dbReference>
<keyword evidence="2" id="KW-0238">DNA-binding</keyword>
<evidence type="ECO:0000313" key="6">
    <source>
        <dbReference type="Proteomes" id="UP000576225"/>
    </source>
</evidence>
<feature type="domain" description="HTH gntR-type" evidence="4">
    <location>
        <begin position="4"/>
        <end position="72"/>
    </location>
</feature>
<sequence>MRKPEISEQLINYLEERLLAGEYRPGMRIPSVRRLAAKFCLSYGSAIRGIDFLCEQGKLEKASKRGIYVCRQETPLLIGGGSGGRKIVFFIGSELDADCQSLWYTALLGFSQSASKRGDCIVMTPLPHDSDCNRVLRENAREADGLVIFNSFYWPLEPLPAGSAAVGALFDGNLDGTLSVVNLDALDAARQAVEYFRLKRVRHVVITSSSRKLFMTRGRLFAALWRSEGGSCVFSDGIPPEFDPANGYLFTSDQVCQQACEAAAETGAKPPFEYVPMLSIDGKRLLRADFFRFPTLAIDWRLLGQCLYRELCARMENPAEPVKNINLCGRLAV</sequence>
<dbReference type="AlphaFoldDB" id="A0A848ATM1"/>
<evidence type="ECO:0000256" key="1">
    <source>
        <dbReference type="ARBA" id="ARBA00023015"/>
    </source>
</evidence>
<dbReference type="SMART" id="SM00345">
    <property type="entry name" value="HTH_GNTR"/>
    <property type="match status" value="1"/>
</dbReference>
<dbReference type="Proteomes" id="UP000576225">
    <property type="component" value="Unassembled WGS sequence"/>
</dbReference>
<evidence type="ECO:0000256" key="2">
    <source>
        <dbReference type="ARBA" id="ARBA00023125"/>
    </source>
</evidence>
<reference evidence="5 6" key="1">
    <citation type="submission" date="2020-04" db="EMBL/GenBank/DDBJ databases">
        <authorList>
            <person name="Hitch T.C.A."/>
            <person name="Wylensek D."/>
            <person name="Clavel T."/>
        </authorList>
    </citation>
    <scope>NUCLEOTIDE SEQUENCE [LARGE SCALE GENOMIC DNA]</scope>
    <source>
        <strain evidence="5 6">COR2-253-APC-1A</strain>
    </source>
</reference>
<dbReference type="PROSITE" id="PS50949">
    <property type="entry name" value="HTH_GNTR"/>
    <property type="match status" value="1"/>
</dbReference>
<gene>
    <name evidence="5" type="ORF">HF882_02595</name>
</gene>
<dbReference type="Gene3D" id="1.10.10.10">
    <property type="entry name" value="Winged helix-like DNA-binding domain superfamily/Winged helix DNA-binding domain"/>
    <property type="match status" value="1"/>
</dbReference>